<feature type="domain" description="4Fe-4S ferredoxin-type" evidence="10">
    <location>
        <begin position="1"/>
        <end position="31"/>
    </location>
</feature>
<evidence type="ECO:0000259" key="10">
    <source>
        <dbReference type="PROSITE" id="PS51379"/>
    </source>
</evidence>
<evidence type="ECO:0000256" key="4">
    <source>
        <dbReference type="ARBA" id="ARBA00022840"/>
    </source>
</evidence>
<dbReference type="Proteomes" id="UP000756860">
    <property type="component" value="Unassembled WGS sequence"/>
</dbReference>
<organism evidence="12 13">
    <name type="scientific">Geomobilimonas luticola</name>
    <dbReference type="NCBI Taxonomy" id="1114878"/>
    <lineage>
        <taxon>Bacteria</taxon>
        <taxon>Pseudomonadati</taxon>
        <taxon>Thermodesulfobacteriota</taxon>
        <taxon>Desulfuromonadia</taxon>
        <taxon>Geobacterales</taxon>
        <taxon>Geobacteraceae</taxon>
        <taxon>Geomobilimonas</taxon>
    </lineage>
</organism>
<dbReference type="RefSeq" id="WP_214174111.1">
    <property type="nucleotide sequence ID" value="NZ_JAHCVK010000001.1"/>
</dbReference>
<keyword evidence="2" id="KW-0479">Metal-binding</keyword>
<evidence type="ECO:0000256" key="2">
    <source>
        <dbReference type="ARBA" id="ARBA00022723"/>
    </source>
</evidence>
<dbReference type="Pfam" id="PF25601">
    <property type="entry name" value="AAA_lid_14"/>
    <property type="match status" value="1"/>
</dbReference>
<name>A0ABS5S9V1_9BACT</name>
<dbReference type="InterPro" id="IPR017896">
    <property type="entry name" value="4Fe4S_Fe-S-bd"/>
</dbReference>
<proteinExistence type="predicted"/>
<dbReference type="PROSITE" id="PS50045">
    <property type="entry name" value="SIGMA54_INTERACT_4"/>
    <property type="match status" value="1"/>
</dbReference>
<dbReference type="Gene3D" id="1.10.15.40">
    <property type="entry name" value="Electron transport complex subunit B, putative Fe-S cluster"/>
    <property type="match status" value="1"/>
</dbReference>
<dbReference type="PANTHER" id="PTHR32071">
    <property type="entry name" value="TRANSCRIPTIONAL REGULATORY PROTEIN"/>
    <property type="match status" value="1"/>
</dbReference>
<dbReference type="InterPro" id="IPR058031">
    <property type="entry name" value="AAA_lid_NorR"/>
</dbReference>
<dbReference type="PRINTS" id="PR01590">
    <property type="entry name" value="HTHFIS"/>
</dbReference>
<dbReference type="PROSITE" id="PS51379">
    <property type="entry name" value="4FE4S_FER_2"/>
    <property type="match status" value="2"/>
</dbReference>
<evidence type="ECO:0000313" key="13">
    <source>
        <dbReference type="Proteomes" id="UP000756860"/>
    </source>
</evidence>
<dbReference type="Gene3D" id="3.40.950.10">
    <property type="entry name" value="Fe-only Hydrogenase (Larger Subunit), Chain L, domain 3"/>
    <property type="match status" value="1"/>
</dbReference>
<evidence type="ECO:0000259" key="9">
    <source>
        <dbReference type="PROSITE" id="PS50045"/>
    </source>
</evidence>
<dbReference type="InterPro" id="IPR017900">
    <property type="entry name" value="4Fe4S_Fe_S_CS"/>
</dbReference>
<dbReference type="PROSITE" id="PS00198">
    <property type="entry name" value="4FE4S_FER_1"/>
    <property type="match status" value="1"/>
</dbReference>
<protein>
    <submittedName>
        <fullName evidence="12">Sigma 54-interacting transcriptional regulator</fullName>
    </submittedName>
</protein>
<evidence type="ECO:0000256" key="3">
    <source>
        <dbReference type="ARBA" id="ARBA00022741"/>
    </source>
</evidence>
<dbReference type="SUPFAM" id="SSF54862">
    <property type="entry name" value="4Fe-4S ferredoxins"/>
    <property type="match status" value="1"/>
</dbReference>
<dbReference type="InterPro" id="IPR025943">
    <property type="entry name" value="Sigma_54_int_dom_ATP-bd_2"/>
</dbReference>
<dbReference type="EMBL" id="JAHCVK010000001">
    <property type="protein sequence ID" value="MBT0652151.1"/>
    <property type="molecule type" value="Genomic_DNA"/>
</dbReference>
<dbReference type="SUPFAM" id="SSF52540">
    <property type="entry name" value="P-loop containing nucleoside triphosphate hydrolases"/>
    <property type="match status" value="1"/>
</dbReference>
<evidence type="ECO:0000256" key="6">
    <source>
        <dbReference type="ARBA" id="ARBA00023014"/>
    </source>
</evidence>
<evidence type="ECO:0000313" key="12">
    <source>
        <dbReference type="EMBL" id="MBT0652151.1"/>
    </source>
</evidence>
<dbReference type="SMART" id="SM00382">
    <property type="entry name" value="AAA"/>
    <property type="match status" value="1"/>
</dbReference>
<keyword evidence="1" id="KW-0004">4Fe-4S</keyword>
<dbReference type="InterPro" id="IPR007202">
    <property type="entry name" value="4Fe-4S_dom"/>
</dbReference>
<keyword evidence="4" id="KW-0067">ATP-binding</keyword>
<keyword evidence="8" id="KW-0804">Transcription</keyword>
<evidence type="ECO:0000256" key="1">
    <source>
        <dbReference type="ARBA" id="ARBA00022485"/>
    </source>
</evidence>
<dbReference type="Pfam" id="PF02906">
    <property type="entry name" value="Fe_hyd_lg_C"/>
    <property type="match status" value="1"/>
</dbReference>
<dbReference type="InterPro" id="IPR002078">
    <property type="entry name" value="Sigma_54_int"/>
</dbReference>
<dbReference type="PANTHER" id="PTHR32071:SF113">
    <property type="entry name" value="ALGINATE BIOSYNTHESIS TRANSCRIPTIONAL REGULATORY PROTEIN ALGB"/>
    <property type="match status" value="1"/>
</dbReference>
<dbReference type="Pfam" id="PF04060">
    <property type="entry name" value="FeS"/>
    <property type="match status" value="1"/>
</dbReference>
<dbReference type="SUPFAM" id="SSF46689">
    <property type="entry name" value="Homeodomain-like"/>
    <property type="match status" value="1"/>
</dbReference>
<dbReference type="InterPro" id="IPR002197">
    <property type="entry name" value="HTH_Fis"/>
</dbReference>
<dbReference type="SUPFAM" id="SSF53920">
    <property type="entry name" value="Fe-only hydrogenase"/>
    <property type="match status" value="1"/>
</dbReference>
<feature type="domain" description="Sigma-54 factor interaction" evidence="9">
    <location>
        <begin position="436"/>
        <end position="665"/>
    </location>
</feature>
<evidence type="ECO:0000256" key="5">
    <source>
        <dbReference type="ARBA" id="ARBA00023004"/>
    </source>
</evidence>
<evidence type="ECO:0000256" key="7">
    <source>
        <dbReference type="ARBA" id="ARBA00023015"/>
    </source>
</evidence>
<dbReference type="Gene3D" id="1.10.10.60">
    <property type="entry name" value="Homeodomain-like"/>
    <property type="match status" value="1"/>
</dbReference>
<dbReference type="InterPro" id="IPR009016">
    <property type="entry name" value="Fe_hydrogenase"/>
</dbReference>
<dbReference type="InterPro" id="IPR027417">
    <property type="entry name" value="P-loop_NTPase"/>
</dbReference>
<dbReference type="CDD" id="cd00009">
    <property type="entry name" value="AAA"/>
    <property type="match status" value="1"/>
</dbReference>
<dbReference type="InterPro" id="IPR003593">
    <property type="entry name" value="AAA+_ATPase"/>
</dbReference>
<dbReference type="Pfam" id="PF02954">
    <property type="entry name" value="HTH_8"/>
    <property type="match status" value="1"/>
</dbReference>
<feature type="domain" description="4Fe-4S" evidence="11">
    <location>
        <begin position="356"/>
        <end position="418"/>
    </location>
</feature>
<dbReference type="InterPro" id="IPR004108">
    <property type="entry name" value="Fe_hydrogenase_lsu_C"/>
</dbReference>
<keyword evidence="13" id="KW-1185">Reference proteome</keyword>
<dbReference type="Gene3D" id="1.10.8.60">
    <property type="match status" value="1"/>
</dbReference>
<accession>A0ABS5S9V1</accession>
<feature type="domain" description="4Fe-4S ferredoxin-type" evidence="10">
    <location>
        <begin position="32"/>
        <end position="60"/>
    </location>
</feature>
<dbReference type="Gene3D" id="3.40.50.300">
    <property type="entry name" value="P-loop containing nucleotide triphosphate hydrolases"/>
    <property type="match status" value="1"/>
</dbReference>
<keyword evidence="6" id="KW-0411">Iron-sulfur</keyword>
<dbReference type="Gene3D" id="3.30.70.20">
    <property type="match status" value="1"/>
</dbReference>
<keyword evidence="5" id="KW-0408">Iron</keyword>
<evidence type="ECO:0000256" key="8">
    <source>
        <dbReference type="ARBA" id="ARBA00023163"/>
    </source>
</evidence>
<evidence type="ECO:0000259" key="11">
    <source>
        <dbReference type="PROSITE" id="PS51656"/>
    </source>
</evidence>
<gene>
    <name evidence="12" type="ORF">KI810_03725</name>
</gene>
<keyword evidence="3" id="KW-0547">Nucleotide-binding</keyword>
<dbReference type="PROSITE" id="PS00676">
    <property type="entry name" value="SIGMA54_INTERACT_2"/>
    <property type="match status" value="1"/>
</dbReference>
<keyword evidence="7" id="KW-0805">Transcription regulation</keyword>
<dbReference type="Pfam" id="PF00158">
    <property type="entry name" value="Sigma54_activat"/>
    <property type="match status" value="1"/>
</dbReference>
<dbReference type="PROSITE" id="PS51656">
    <property type="entry name" value="4FE4S"/>
    <property type="match status" value="1"/>
</dbReference>
<sequence>MEPIVTVKDKCRKCYSCVRSCPVKAIKVDQSYTDIIFDRCIGCGNCLSNCPQKAKIVCDKVEVTTQLLSSGQRVIAVLGSSYPAFFHYVSPGQLAAGLKRLGFAEVHEGAYGVELIAESYARAIEQATHPLISSHCPAVVDLIERHYPKLIKNLVGTVSPMVAMGRFLKETCGPETKVVYISSCIAGKFEAQADETGGAIDIVLTYRELEGMFRNREIGVPSLKEEPFDGMEPRLGRIFPISEGTFKAFSIATDPLDCEIITAEGEANVMEIIRDLASGRINPRIADVRFCYDGCIGSPGRNKELTGLYKRNLVISHFKRAVPYATAPHYLHRQKRPNLARAFANKSSKLDVPRGDDVRKILQSTNKFAQKDELNCRACGYRTCRDYAVAVHQGLANLEMCLPYNLQQLEEDRGRLIQKYELARRELDQEYGDEFIVGTDRKTLEVLDLIKQVGPTPTTVLIRGESGTGKELTARAIHRYSKRNDKPLVTVNCTTITDSLLESELFGHKKGSFTGAIADKKGLFEAADGGTIFLDEIGDITPKLQAELLRVLDMGEVRPVGGTASRKVDIRLIAATNKKLEEGVREGWFREDLYYRLNVFAVTMPPLRSRVESIPLLAHHFLEKASTKLNKKIVAIEERAIKAMLQYPWPGNIREMQNIIERAAVLTHDDIIRLENLPIIFTESYADGPPLTINTKTSFKAERERQVTRTEKHLIQRYLAESGGNVSKAAKLANIPRRTFYRLLDKYGLKGKSVKSPLADVTATP</sequence>
<reference evidence="12 13" key="1">
    <citation type="submission" date="2021-05" db="EMBL/GenBank/DDBJ databases">
        <title>The draft genome of Geobacter luticola JCM 17780.</title>
        <authorList>
            <person name="Xu Z."/>
            <person name="Masuda Y."/>
            <person name="Itoh H."/>
            <person name="Senoo K."/>
        </authorList>
    </citation>
    <scope>NUCLEOTIDE SEQUENCE [LARGE SCALE GENOMIC DNA]</scope>
    <source>
        <strain evidence="12 13">JCM 17780</strain>
    </source>
</reference>
<dbReference type="Pfam" id="PF13237">
    <property type="entry name" value="Fer4_10"/>
    <property type="match status" value="1"/>
</dbReference>
<dbReference type="InterPro" id="IPR009057">
    <property type="entry name" value="Homeodomain-like_sf"/>
</dbReference>
<comment type="caution">
    <text evidence="12">The sequence shown here is derived from an EMBL/GenBank/DDBJ whole genome shotgun (WGS) entry which is preliminary data.</text>
</comment>